<gene>
    <name evidence="5" type="ORF">METZ01_LOCUS32037</name>
</gene>
<dbReference type="CDD" id="cd01425">
    <property type="entry name" value="RPS2"/>
    <property type="match status" value="1"/>
</dbReference>
<sequence length="341" mass="38369">MADISIEDMLQAGVHFGHQTKYWNPKMEPYIFGIRNKIHMIDLQHTVELLKPALAFIKSVAQKNNKILFVATKRSATNILKEEAERCGMPYVNERWLGGMLTNYKTIRSSINRLENLLRQKEDGTFDKLTKKEGLKLQREIDRLEKAIGGVRDMGGLPDALFVIDVKREAIAISEASKMGIPIVGIVDSNSSPEGIDYLVPGNDDAIRSISLFTRAVSDACLEGSKLATGLKPSPDSTGPKIIKKEEKQESSNKKDLEEDKVKEPKEPQEDEKIKEAKDAEEIKEIVEPVETEEQKEDEKGKEAKLAEESKEKEESVETEEQKEDPKVDSKSEEVEEGKET</sequence>
<dbReference type="PROSITE" id="PS00962">
    <property type="entry name" value="RIBOSOMAL_S2_1"/>
    <property type="match status" value="1"/>
</dbReference>
<evidence type="ECO:0008006" key="6">
    <source>
        <dbReference type="Google" id="ProtNLM"/>
    </source>
</evidence>
<dbReference type="Gene3D" id="1.10.287.610">
    <property type="entry name" value="Helix hairpin bin"/>
    <property type="match status" value="1"/>
</dbReference>
<keyword evidence="3" id="KW-0687">Ribonucleoprotein</keyword>
<name>A0A381QNR2_9ZZZZ</name>
<accession>A0A381QNR2</accession>
<dbReference type="PANTHER" id="PTHR12534:SF0">
    <property type="entry name" value="SMALL RIBOSOMAL SUBUNIT PROTEIN US2M"/>
    <property type="match status" value="1"/>
</dbReference>
<evidence type="ECO:0000313" key="5">
    <source>
        <dbReference type="EMBL" id="SUZ79183.1"/>
    </source>
</evidence>
<evidence type="ECO:0000256" key="3">
    <source>
        <dbReference type="ARBA" id="ARBA00023274"/>
    </source>
</evidence>
<dbReference type="Pfam" id="PF00318">
    <property type="entry name" value="Ribosomal_S2"/>
    <property type="match status" value="1"/>
</dbReference>
<dbReference type="InterPro" id="IPR001865">
    <property type="entry name" value="Ribosomal_uS2"/>
</dbReference>
<dbReference type="PROSITE" id="PS00963">
    <property type="entry name" value="RIBOSOMAL_S2_2"/>
    <property type="match status" value="1"/>
</dbReference>
<feature type="region of interest" description="Disordered" evidence="4">
    <location>
        <begin position="226"/>
        <end position="341"/>
    </location>
</feature>
<dbReference type="FunFam" id="1.10.287.610:FF:000001">
    <property type="entry name" value="30S ribosomal protein S2"/>
    <property type="match status" value="1"/>
</dbReference>
<dbReference type="Gene3D" id="3.40.50.10490">
    <property type="entry name" value="Glucose-6-phosphate isomerase like protein, domain 1"/>
    <property type="match status" value="1"/>
</dbReference>
<dbReference type="SUPFAM" id="SSF52313">
    <property type="entry name" value="Ribosomal protein S2"/>
    <property type="match status" value="1"/>
</dbReference>
<dbReference type="GO" id="GO:0022627">
    <property type="term" value="C:cytosolic small ribosomal subunit"/>
    <property type="evidence" value="ECO:0007669"/>
    <property type="project" value="TreeGrafter"/>
</dbReference>
<feature type="compositionally biased region" description="Basic and acidic residues" evidence="4">
    <location>
        <begin position="324"/>
        <end position="341"/>
    </location>
</feature>
<dbReference type="InterPro" id="IPR005706">
    <property type="entry name" value="Ribosomal_uS2_bac/mit/plastid"/>
</dbReference>
<reference evidence="5" key="1">
    <citation type="submission" date="2018-05" db="EMBL/GenBank/DDBJ databases">
        <authorList>
            <person name="Lanie J.A."/>
            <person name="Ng W.-L."/>
            <person name="Kazmierczak K.M."/>
            <person name="Andrzejewski T.M."/>
            <person name="Davidsen T.M."/>
            <person name="Wayne K.J."/>
            <person name="Tettelin H."/>
            <person name="Glass J.I."/>
            <person name="Rusch D."/>
            <person name="Podicherti R."/>
            <person name="Tsui H.-C.T."/>
            <person name="Winkler M.E."/>
        </authorList>
    </citation>
    <scope>NUCLEOTIDE SEQUENCE</scope>
</reference>
<dbReference type="InterPro" id="IPR023591">
    <property type="entry name" value="Ribosomal_uS2_flav_dom_sf"/>
</dbReference>
<dbReference type="EMBL" id="UINC01001376">
    <property type="protein sequence ID" value="SUZ79183.1"/>
    <property type="molecule type" value="Genomic_DNA"/>
</dbReference>
<dbReference type="GO" id="GO:0003735">
    <property type="term" value="F:structural constituent of ribosome"/>
    <property type="evidence" value="ECO:0007669"/>
    <property type="project" value="InterPro"/>
</dbReference>
<keyword evidence="2" id="KW-0689">Ribosomal protein</keyword>
<dbReference type="InterPro" id="IPR018130">
    <property type="entry name" value="Ribosomal_uS2_CS"/>
</dbReference>
<comment type="similarity">
    <text evidence="1">Belongs to the universal ribosomal protein uS2 family.</text>
</comment>
<dbReference type="PANTHER" id="PTHR12534">
    <property type="entry name" value="30S RIBOSOMAL PROTEIN S2 PROKARYOTIC AND ORGANELLAR"/>
    <property type="match status" value="1"/>
</dbReference>
<evidence type="ECO:0000256" key="1">
    <source>
        <dbReference type="ARBA" id="ARBA00006242"/>
    </source>
</evidence>
<organism evidence="5">
    <name type="scientific">marine metagenome</name>
    <dbReference type="NCBI Taxonomy" id="408172"/>
    <lineage>
        <taxon>unclassified sequences</taxon>
        <taxon>metagenomes</taxon>
        <taxon>ecological metagenomes</taxon>
    </lineage>
</organism>
<dbReference type="GO" id="GO:0006412">
    <property type="term" value="P:translation"/>
    <property type="evidence" value="ECO:0007669"/>
    <property type="project" value="InterPro"/>
</dbReference>
<dbReference type="HAMAP" id="MF_00291_B">
    <property type="entry name" value="Ribosomal_uS2_B"/>
    <property type="match status" value="1"/>
</dbReference>
<dbReference type="NCBIfam" id="TIGR01011">
    <property type="entry name" value="rpsB_bact"/>
    <property type="match status" value="1"/>
</dbReference>
<dbReference type="PRINTS" id="PR00395">
    <property type="entry name" value="RIBOSOMALS2"/>
</dbReference>
<evidence type="ECO:0000256" key="2">
    <source>
        <dbReference type="ARBA" id="ARBA00022980"/>
    </source>
</evidence>
<evidence type="ECO:0000256" key="4">
    <source>
        <dbReference type="SAM" id="MobiDB-lite"/>
    </source>
</evidence>
<feature type="compositionally biased region" description="Basic and acidic residues" evidence="4">
    <location>
        <begin position="243"/>
        <end position="287"/>
    </location>
</feature>
<proteinExistence type="inferred from homology"/>
<protein>
    <recommendedName>
        <fullName evidence="6">30S ribosomal protein S2</fullName>
    </recommendedName>
</protein>
<feature type="compositionally biased region" description="Basic and acidic residues" evidence="4">
    <location>
        <begin position="297"/>
        <end position="316"/>
    </location>
</feature>
<dbReference type="AlphaFoldDB" id="A0A381QNR2"/>